<keyword evidence="1" id="KW-0175">Coiled coil</keyword>
<reference evidence="3 4" key="1">
    <citation type="submission" date="2023-09" db="EMBL/GenBank/DDBJ databases">
        <authorList>
            <person name="Rey-Velasco X."/>
        </authorList>
    </citation>
    <scope>NUCLEOTIDE SEQUENCE [LARGE SCALE GENOMIC DNA]</scope>
    <source>
        <strain evidence="3 4">W431</strain>
    </source>
</reference>
<name>A0ABU2ZZE4_9GAMM</name>
<protein>
    <submittedName>
        <fullName evidence="3">TIGR03503 family protein</fullName>
    </submittedName>
</protein>
<keyword evidence="2" id="KW-0812">Transmembrane</keyword>
<sequence length="432" mass="49045">MEKLNWLKTWAVVVMTFLPQHLIAQDQMPDVKYYEQDDITNQIPYFDNRFHIDAQLDEITLLFYRNNGSPPIILVRPDGSKLKINNFPKDKIEWYDDRTFDLITIKQPMPGPWQAIGDILPNSKIMLVSDVTLKVDPIPDIVLSGETLKIKGQIFNREQLVDDPLFDDVINLDVDFYSTNNTGFDNFGAEPIEIGSFRDDGYDLDEYAKDGIFTAEFNLDFSPGEWLPIYKVIMPRATRELRQKPIILRPNPVEISVEATSDPLDFHLVTLHIDENNVDPNSMIFQGKITYPDRQTEPFAIMEGEGNTRIKKVGYTEAGIHRISLSAYGETINGREFRLVVPEFSFNVERMDGPLVPTIDGEEDTISAAEQAAEALAAKIAEDKAQLEMEIAQAKADQEAAQKQTLIIIGISNAVIIVIGLGVFFFLRRKKK</sequence>
<proteinExistence type="predicted"/>
<evidence type="ECO:0000256" key="1">
    <source>
        <dbReference type="SAM" id="Coils"/>
    </source>
</evidence>
<keyword evidence="4" id="KW-1185">Reference proteome</keyword>
<evidence type="ECO:0000256" key="2">
    <source>
        <dbReference type="SAM" id="Phobius"/>
    </source>
</evidence>
<dbReference type="NCBIfam" id="TIGR03503">
    <property type="entry name" value="TIGR03503 family protein"/>
    <property type="match status" value="1"/>
</dbReference>
<keyword evidence="2" id="KW-1133">Transmembrane helix</keyword>
<dbReference type="EMBL" id="JAVRIF010000001">
    <property type="protein sequence ID" value="MDT0602248.1"/>
    <property type="molecule type" value="Genomic_DNA"/>
</dbReference>
<keyword evidence="2" id="KW-0472">Membrane</keyword>
<gene>
    <name evidence="3" type="ORF">RM573_01430</name>
</gene>
<feature type="coiled-coil region" evidence="1">
    <location>
        <begin position="359"/>
        <end position="404"/>
    </location>
</feature>
<accession>A0ABU2ZZE4</accession>
<comment type="caution">
    <text evidence="3">The sequence shown here is derived from an EMBL/GenBank/DDBJ whole genome shotgun (WGS) entry which is preliminary data.</text>
</comment>
<feature type="transmembrane region" description="Helical" evidence="2">
    <location>
        <begin position="406"/>
        <end position="427"/>
    </location>
</feature>
<dbReference type="InterPro" id="IPR020010">
    <property type="entry name" value="CHP03503"/>
</dbReference>
<evidence type="ECO:0000313" key="3">
    <source>
        <dbReference type="EMBL" id="MDT0602248.1"/>
    </source>
</evidence>
<dbReference type="RefSeq" id="WP_311576121.1">
    <property type="nucleotide sequence ID" value="NZ_JAVRIF010000001.1"/>
</dbReference>
<dbReference type="Proteomes" id="UP001266357">
    <property type="component" value="Unassembled WGS sequence"/>
</dbReference>
<evidence type="ECO:0000313" key="4">
    <source>
        <dbReference type="Proteomes" id="UP001266357"/>
    </source>
</evidence>
<organism evidence="3 4">
    <name type="scientific">Thalassotalea castellviae</name>
    <dbReference type="NCBI Taxonomy" id="3075612"/>
    <lineage>
        <taxon>Bacteria</taxon>
        <taxon>Pseudomonadati</taxon>
        <taxon>Pseudomonadota</taxon>
        <taxon>Gammaproteobacteria</taxon>
        <taxon>Alteromonadales</taxon>
        <taxon>Colwelliaceae</taxon>
        <taxon>Thalassotalea</taxon>
    </lineage>
</organism>